<dbReference type="Pfam" id="PF24797">
    <property type="entry name" value="Beta-prop_WDR35_TULP_N"/>
    <property type="match status" value="1"/>
</dbReference>
<feature type="domain" description="SOCS box" evidence="7">
    <location>
        <begin position="323"/>
        <end position="364"/>
    </location>
</feature>
<dbReference type="Pfam" id="PF01167">
    <property type="entry name" value="Tub"/>
    <property type="match status" value="1"/>
</dbReference>
<keyword evidence="3" id="KW-0963">Cytoplasm</keyword>
<dbReference type="PANTHER" id="PTHR16517:SF2">
    <property type="entry name" value="TUBBY-RELATED PROTEIN 4"/>
    <property type="match status" value="1"/>
</dbReference>
<feature type="compositionally biased region" description="Low complexity" evidence="6">
    <location>
        <begin position="1259"/>
        <end position="1273"/>
    </location>
</feature>
<feature type="region of interest" description="Disordered" evidence="6">
    <location>
        <begin position="586"/>
        <end position="613"/>
    </location>
</feature>
<comment type="similarity">
    <text evidence="2">Belongs to the TUB family.</text>
</comment>
<comment type="caution">
    <text evidence="8">The sequence shown here is derived from an EMBL/GenBank/DDBJ whole genome shotgun (WGS) entry which is preliminary data.</text>
</comment>
<feature type="region of interest" description="Disordered" evidence="6">
    <location>
        <begin position="449"/>
        <end position="498"/>
    </location>
</feature>
<dbReference type="InterPro" id="IPR036322">
    <property type="entry name" value="WD40_repeat_dom_sf"/>
</dbReference>
<evidence type="ECO:0000256" key="1">
    <source>
        <dbReference type="ARBA" id="ARBA00004496"/>
    </source>
</evidence>
<dbReference type="PRINTS" id="PR01573">
    <property type="entry name" value="SUPERTUBBY"/>
</dbReference>
<evidence type="ECO:0000256" key="4">
    <source>
        <dbReference type="ARBA" id="ARBA00022574"/>
    </source>
</evidence>
<name>A0A433UAN7_ELYCH</name>
<evidence type="ECO:0000313" key="8">
    <source>
        <dbReference type="EMBL" id="RUS90890.1"/>
    </source>
</evidence>
<feature type="region of interest" description="Disordered" evidence="6">
    <location>
        <begin position="1055"/>
        <end position="1098"/>
    </location>
</feature>
<evidence type="ECO:0000259" key="7">
    <source>
        <dbReference type="PROSITE" id="PS50225"/>
    </source>
</evidence>
<feature type="compositionally biased region" description="Low complexity" evidence="6">
    <location>
        <begin position="746"/>
        <end position="766"/>
    </location>
</feature>
<evidence type="ECO:0000256" key="2">
    <source>
        <dbReference type="ARBA" id="ARBA00007129"/>
    </source>
</evidence>
<dbReference type="SUPFAM" id="SSF50978">
    <property type="entry name" value="WD40 repeat-like"/>
    <property type="match status" value="1"/>
</dbReference>
<evidence type="ECO:0000313" key="9">
    <source>
        <dbReference type="Proteomes" id="UP000271974"/>
    </source>
</evidence>
<feature type="compositionally biased region" description="Polar residues" evidence="6">
    <location>
        <begin position="1084"/>
        <end position="1098"/>
    </location>
</feature>
<evidence type="ECO:0000256" key="5">
    <source>
        <dbReference type="ARBA" id="ARBA00022737"/>
    </source>
</evidence>
<dbReference type="EMBL" id="RQTK01000023">
    <property type="protein sequence ID" value="RUS90890.1"/>
    <property type="molecule type" value="Genomic_DNA"/>
</dbReference>
<accession>A0A433UAN7</accession>
<reference evidence="8 9" key="1">
    <citation type="submission" date="2019-01" db="EMBL/GenBank/DDBJ databases">
        <title>A draft genome assembly of the solar-powered sea slug Elysia chlorotica.</title>
        <authorList>
            <person name="Cai H."/>
            <person name="Li Q."/>
            <person name="Fang X."/>
            <person name="Li J."/>
            <person name="Curtis N.E."/>
            <person name="Altenburger A."/>
            <person name="Shibata T."/>
            <person name="Feng M."/>
            <person name="Maeda T."/>
            <person name="Schwartz J.A."/>
            <person name="Shigenobu S."/>
            <person name="Lundholm N."/>
            <person name="Nishiyama T."/>
            <person name="Yang H."/>
            <person name="Hasebe M."/>
            <person name="Li S."/>
            <person name="Pierce S.K."/>
            <person name="Wang J."/>
        </authorList>
    </citation>
    <scope>NUCLEOTIDE SEQUENCE [LARGE SCALE GENOMIC DNA]</scope>
    <source>
        <strain evidence="8">EC2010</strain>
        <tissue evidence="8">Whole organism of an adult</tissue>
    </source>
</reference>
<dbReference type="PANTHER" id="PTHR16517">
    <property type="entry name" value="TUBBY-RELATED"/>
    <property type="match status" value="1"/>
</dbReference>
<organism evidence="8 9">
    <name type="scientific">Elysia chlorotica</name>
    <name type="common">Eastern emerald elysia</name>
    <name type="synonym">Sea slug</name>
    <dbReference type="NCBI Taxonomy" id="188477"/>
    <lineage>
        <taxon>Eukaryota</taxon>
        <taxon>Metazoa</taxon>
        <taxon>Spiralia</taxon>
        <taxon>Lophotrochozoa</taxon>
        <taxon>Mollusca</taxon>
        <taxon>Gastropoda</taxon>
        <taxon>Heterobranchia</taxon>
        <taxon>Euthyneura</taxon>
        <taxon>Panpulmonata</taxon>
        <taxon>Sacoglossa</taxon>
        <taxon>Placobranchoidea</taxon>
        <taxon>Plakobranchidae</taxon>
        <taxon>Elysia</taxon>
    </lineage>
</organism>
<dbReference type="InterPro" id="IPR025659">
    <property type="entry name" value="Tubby-like_C"/>
</dbReference>
<dbReference type="OrthoDB" id="8775810at2759"/>
<feature type="region of interest" description="Disordered" evidence="6">
    <location>
        <begin position="1103"/>
        <end position="1122"/>
    </location>
</feature>
<dbReference type="Proteomes" id="UP000271974">
    <property type="component" value="Unassembled WGS sequence"/>
</dbReference>
<comment type="subcellular location">
    <subcellularLocation>
        <location evidence="1">Cytoplasm</location>
    </subcellularLocation>
</comment>
<dbReference type="Gene3D" id="3.20.90.10">
    <property type="entry name" value="Tubby Protein, Chain A"/>
    <property type="match status" value="1"/>
</dbReference>
<dbReference type="InterPro" id="IPR056159">
    <property type="entry name" value="Beta-prop_IFT121_TULP_N"/>
</dbReference>
<feature type="region of interest" description="Disordered" evidence="6">
    <location>
        <begin position="1197"/>
        <end position="1217"/>
    </location>
</feature>
<keyword evidence="9" id="KW-1185">Reference proteome</keyword>
<dbReference type="InterPro" id="IPR015943">
    <property type="entry name" value="WD40/YVTN_repeat-like_dom_sf"/>
</dbReference>
<dbReference type="STRING" id="188477.A0A433UAN7"/>
<gene>
    <name evidence="8" type="ORF">EGW08_001397</name>
</gene>
<proteinExistence type="inferred from homology"/>
<feature type="region of interest" description="Disordered" evidence="6">
    <location>
        <begin position="1257"/>
        <end position="1279"/>
    </location>
</feature>
<protein>
    <recommendedName>
        <fullName evidence="7">SOCS box domain-containing protein</fullName>
    </recommendedName>
</protein>
<dbReference type="Gene3D" id="2.130.10.10">
    <property type="entry name" value="YVTN repeat-like/Quinoprotein amine dehydrogenase"/>
    <property type="match status" value="1"/>
</dbReference>
<feature type="region of interest" description="Disordered" evidence="6">
    <location>
        <begin position="731"/>
        <end position="841"/>
    </location>
</feature>
<sequence length="1499" mass="161668">MHVHFEQNTCTRTDSDFLSLSWMGKVPEDLPEEGGGWKLDRSQYYVEGWLASGNARGVVGVTFSTSHCHGYDAPPRSNFNLRGHRSEVVLVRWNEPYQKLATCDSLGVIFVWIKHEGRWSIELINDRNSQVTDFAWSHDGRMALICYRDGFILVGSVAGQRYWSSMLNLESTCITCGLWSPDDSQVMFGTMDGKLIVMSAAGAVISQVAVHEGFEITSLAWSCDRFNMEEAEAGKNGGPDYNSHARGETAPGKSHVLAVCFKYGDIFLMSGYDDICPVMVYTTLTGKPRVNAVSVCVCVQGKPLTALTWGHNDKRLFAAAGRHLYVAWVSTQVAPLHFLCQRVLHRAVRSERAVERLPLPQRLRCGVKALFSPTIKSYIPDPLRLREFVCSPPPGGERLFCTMIRHGEETSGGHYTLYLEYLGGLVPLLKGKRASKLRPDFVIFDPKIKSSSSNGKRDQQGKGDGGAAIESDTSSESDSEVYMDGCGSPRMQRRRRPKTFRAEKVNRSITFRTLDELMYDDNLPETNRLVEVTSNIWATKFQMTGASSSLPSCLGQVVYKTSLLRLQPRQMTVSIAEVLPARRTLSRDPNFSPAPVSDDEDSSLGASDGDLGGERKTVEVTVHDASANYNLFCSFCLRGSVVDSPLLENGAVAVNGVDMAITNAAPIACVGGGGVGVVAGKLGGSGTVRSRSLSPVRNSLTQTVPAFKQDGIGASDGMPGDVLLAATNGGGGGWQGARPKANKYTSSNSGSNNSSSNIILSPVLSSRDSHGSSSVNNGSRRTGGNASSSKLNGSPSANSSSVTDSHSSPRSGHTVCAKSNNGKCSDPPSTLPDHPASSQYAISSCSPSLNSSVCGSSQPETVSAYNSLMSSKQKPALLELRQGRAHSDRACFKGGLDLVSVGATPTQLGDHDPTACSSISNSNNGQHPEHSIQLSRWADPAAEAVHLLLEDPTTCVSGQSPREECSVKSPQTQHPLSLQSTLVADCSPTAPYKSDIHRRLYLAQHSFLPDSGAPISPSGCPSCLPSNLCYKDETPSSQCSDPNNVRASVLSNGTMTQLPDSVRQNNLKNSSPPHTGHQLRRSAPTDTGSSWINSLMNPHAMSDTSSALSLARQGSLQRQQELQTSEHLCQKVLSETSEKLKHSDSGPASTCTSSTPTCLLSVLSNPVFVSNHARDSDVSPASDRSLVTQTPGCWISQPALHHGDGTTPPSSPSCPPCNSSSLDKLALILSEDPAAQISSHNFQSMPGFVMRNPDLPVIDSSSSNSNFQDQSQNPLHHDGVDAADCNSFMSPPPSPLAVGPGGNHLGSDLDIQIQATSASLPSSPVRFGRRSQYSGDITAASDDMLKGRCKHLSPLLGRKGLPASRSRLSSQSQSQDLLGLEELRLGQHYESLEMFQKAQLRQKMRRRINSANGRMEQARMFTMHNKAPLWNETSQVYQLDFGGRVTQESAKNFQIELKGKQVMQFGRIDNHAYTLDFQYPFTAVQAFAVALANVTQRLK</sequence>
<dbReference type="SUPFAM" id="SSF54518">
    <property type="entry name" value="Tubby C-terminal domain-like"/>
    <property type="match status" value="1"/>
</dbReference>
<keyword evidence="5" id="KW-0677">Repeat</keyword>
<evidence type="ECO:0000256" key="6">
    <source>
        <dbReference type="SAM" id="MobiDB-lite"/>
    </source>
</evidence>
<dbReference type="PROSITE" id="PS50225">
    <property type="entry name" value="SOCS"/>
    <property type="match status" value="1"/>
</dbReference>
<feature type="compositionally biased region" description="Polar residues" evidence="6">
    <location>
        <begin position="771"/>
        <end position="823"/>
    </location>
</feature>
<keyword evidence="4" id="KW-0853">WD repeat</keyword>
<dbReference type="InterPro" id="IPR000007">
    <property type="entry name" value="Tubby_C"/>
</dbReference>
<feature type="compositionally biased region" description="Polar residues" evidence="6">
    <location>
        <begin position="1055"/>
        <end position="1073"/>
    </location>
</feature>
<evidence type="ECO:0000256" key="3">
    <source>
        <dbReference type="ARBA" id="ARBA00022490"/>
    </source>
</evidence>
<dbReference type="InterPro" id="IPR001496">
    <property type="entry name" value="SOCS_box"/>
</dbReference>
<dbReference type="GO" id="GO:0005737">
    <property type="term" value="C:cytoplasm"/>
    <property type="evidence" value="ECO:0007669"/>
    <property type="project" value="UniProtKB-SubCell"/>
</dbReference>